<dbReference type="Proteomes" id="UP000291151">
    <property type="component" value="Chromosome"/>
</dbReference>
<dbReference type="InterPro" id="IPR012675">
    <property type="entry name" value="Beta-grasp_dom_sf"/>
</dbReference>
<gene>
    <name evidence="1" type="primary">thiS</name>
    <name evidence="1" type="ORF">DKZ56_01455</name>
</gene>
<dbReference type="SUPFAM" id="SSF54285">
    <property type="entry name" value="MoaD/ThiS"/>
    <property type="match status" value="1"/>
</dbReference>
<dbReference type="KEGG" id="uth:DKZ56_01455"/>
<accession>A0A4P6URI9</accession>
<organism evidence="1 2">
    <name type="scientific">Ureibacillus thermophilus</name>
    <dbReference type="NCBI Taxonomy" id="367743"/>
    <lineage>
        <taxon>Bacteria</taxon>
        <taxon>Bacillati</taxon>
        <taxon>Bacillota</taxon>
        <taxon>Bacilli</taxon>
        <taxon>Bacillales</taxon>
        <taxon>Caryophanaceae</taxon>
        <taxon>Ureibacillus</taxon>
    </lineage>
</organism>
<sequence length="67" mass="7572">MQLYINGQKTEVGSNVKSIEDLLKFFQLLNRIVVVEHNGEIILKEEYSKQPVNDGDKIEIVHFVGGG</sequence>
<dbReference type="CDD" id="cd00565">
    <property type="entry name" value="Ubl_ThiS"/>
    <property type="match status" value="1"/>
</dbReference>
<dbReference type="AlphaFoldDB" id="A0A4P6URI9"/>
<dbReference type="PANTHER" id="PTHR34472:SF1">
    <property type="entry name" value="SULFUR CARRIER PROTEIN THIS"/>
    <property type="match status" value="1"/>
</dbReference>
<dbReference type="Gene3D" id="3.10.20.30">
    <property type="match status" value="1"/>
</dbReference>
<name>A0A4P6URI9_9BACL</name>
<evidence type="ECO:0000313" key="1">
    <source>
        <dbReference type="EMBL" id="QBK24681.1"/>
    </source>
</evidence>
<reference evidence="1 2" key="1">
    <citation type="submission" date="2019-02" db="EMBL/GenBank/DDBJ databases">
        <title>Ureibacillus thermophilus.</title>
        <authorList>
            <person name="Sunny J.S."/>
            <person name="Natarajan A."/>
            <person name="Saleena L.M."/>
        </authorList>
    </citation>
    <scope>NUCLEOTIDE SEQUENCE [LARGE SCALE GENOMIC DNA]</scope>
    <source>
        <strain evidence="1 2">LM102</strain>
    </source>
</reference>
<keyword evidence="2" id="KW-1185">Reference proteome</keyword>
<dbReference type="Pfam" id="PF02597">
    <property type="entry name" value="ThiS"/>
    <property type="match status" value="1"/>
</dbReference>
<protein>
    <submittedName>
        <fullName evidence="1">Sulfur carrier protein ThiS</fullName>
    </submittedName>
</protein>
<dbReference type="NCBIfam" id="TIGR01683">
    <property type="entry name" value="thiS"/>
    <property type="match status" value="1"/>
</dbReference>
<evidence type="ECO:0000313" key="2">
    <source>
        <dbReference type="Proteomes" id="UP000291151"/>
    </source>
</evidence>
<dbReference type="RefSeq" id="WP_208650954.1">
    <property type="nucleotide sequence ID" value="NZ_CP036528.1"/>
</dbReference>
<dbReference type="EMBL" id="CP036528">
    <property type="protein sequence ID" value="QBK24681.1"/>
    <property type="molecule type" value="Genomic_DNA"/>
</dbReference>
<proteinExistence type="predicted"/>
<dbReference type="InterPro" id="IPR003749">
    <property type="entry name" value="ThiS/MoaD-like"/>
</dbReference>
<dbReference type="InterPro" id="IPR010035">
    <property type="entry name" value="Thi_S"/>
</dbReference>
<dbReference type="InterPro" id="IPR016155">
    <property type="entry name" value="Mopterin_synth/thiamin_S_b"/>
</dbReference>
<dbReference type="PANTHER" id="PTHR34472">
    <property type="entry name" value="SULFUR CARRIER PROTEIN THIS"/>
    <property type="match status" value="1"/>
</dbReference>